<dbReference type="EMBL" id="MZ868713">
    <property type="protein sequence ID" value="UAW53582.1"/>
    <property type="molecule type" value="Genomic_DNA"/>
</dbReference>
<protein>
    <submittedName>
        <fullName evidence="2">Uncharacterized protein</fullName>
    </submittedName>
</protein>
<keyword evidence="1" id="KW-0812">Transmembrane</keyword>
<keyword evidence="1" id="KW-0472">Membrane</keyword>
<organism evidence="2 3">
    <name type="scientific">Pseudomonas phage psageK4e</name>
    <dbReference type="NCBI Taxonomy" id="2875723"/>
    <lineage>
        <taxon>Viruses</taxon>
        <taxon>Duplodnaviria</taxon>
        <taxon>Heunggongvirae</taxon>
        <taxon>Uroviricota</taxon>
        <taxon>Caudoviricetes</taxon>
        <taxon>Vandenendeviridae</taxon>
        <taxon>Gorskivirinae</taxon>
        <taxon>Otagovirus</taxon>
        <taxon>Otagovirus psagek4e</taxon>
    </lineage>
</organism>
<sequence>MLVSIFWLMVVLDFFVPGVNIALGWYLLLLVLIALED</sequence>
<proteinExistence type="predicted"/>
<evidence type="ECO:0000313" key="3">
    <source>
        <dbReference type="Proteomes" id="UP000828763"/>
    </source>
</evidence>
<reference evidence="2 3" key="1">
    <citation type="submission" date="2021-08" db="EMBL/GenBank/DDBJ databases">
        <authorList>
            <person name="Martino G."/>
            <person name="Holtappels D."/>
            <person name="Wagemans J."/>
            <person name="Lavigne R."/>
            <person name="Turina M."/>
            <person name="Ciuffo M."/>
        </authorList>
    </citation>
    <scope>NUCLEOTIDE SEQUENCE [LARGE SCALE GENOMIC DNA]</scope>
</reference>
<dbReference type="Proteomes" id="UP000828763">
    <property type="component" value="Segment"/>
</dbReference>
<evidence type="ECO:0000256" key="1">
    <source>
        <dbReference type="SAM" id="Phobius"/>
    </source>
</evidence>
<feature type="transmembrane region" description="Helical" evidence="1">
    <location>
        <begin position="6"/>
        <end position="35"/>
    </location>
</feature>
<gene>
    <name evidence="2" type="ORF">psageK4e_134</name>
</gene>
<name>A0AAE9BS28_9CAUD</name>
<keyword evidence="3" id="KW-1185">Reference proteome</keyword>
<keyword evidence="1" id="KW-1133">Transmembrane helix</keyword>
<evidence type="ECO:0000313" key="2">
    <source>
        <dbReference type="EMBL" id="UAW53582.1"/>
    </source>
</evidence>
<accession>A0AAE9BS28</accession>